<feature type="signal peptide" evidence="3">
    <location>
        <begin position="1"/>
        <end position="31"/>
    </location>
</feature>
<dbReference type="InterPro" id="IPR018114">
    <property type="entry name" value="TRYPSIN_HIS"/>
</dbReference>
<accession>A0ABV3K4X9</accession>
<dbReference type="InterPro" id="IPR028994">
    <property type="entry name" value="Integrin_alpha_N"/>
</dbReference>
<dbReference type="InterPro" id="IPR043504">
    <property type="entry name" value="Peptidase_S1_PA_chymotrypsin"/>
</dbReference>
<dbReference type="SUPFAM" id="SSF69318">
    <property type="entry name" value="Integrin alpha N-terminal domain"/>
    <property type="match status" value="1"/>
</dbReference>
<organism evidence="4 5">
    <name type="scientific">Streptomyces orinoci</name>
    <name type="common">Streptoverticillium orinoci</name>
    <dbReference type="NCBI Taxonomy" id="67339"/>
    <lineage>
        <taxon>Bacteria</taxon>
        <taxon>Bacillati</taxon>
        <taxon>Actinomycetota</taxon>
        <taxon>Actinomycetes</taxon>
        <taxon>Kitasatosporales</taxon>
        <taxon>Streptomycetaceae</taxon>
        <taxon>Streptomyces</taxon>
    </lineage>
</organism>
<dbReference type="Pfam" id="PF13517">
    <property type="entry name" value="FG-GAP_3"/>
    <property type="match status" value="1"/>
</dbReference>
<evidence type="ECO:0000256" key="2">
    <source>
        <dbReference type="SAM" id="MobiDB-lite"/>
    </source>
</evidence>
<sequence length="651" mass="70301">MRTSRTRIRRIAVSAIGAAVFLTSGATLAHADGGKPGPAPTHTAAAPNGTRPGGKPGTAPAPKKPAPTASSTTAANSGPVDKGFTDADALRFWTPERMASAVDPARPAAPPKGKARRPAPSRSGVAADMPTAEHILGLKSVGALFSYKQDPTTGQMHAHNCSASVVESPGRDLILTAGHCAGGKAVIFVPWYATEKPLDQQQFGFFRVADWFTDSRFSQGHQIKTKESDLDFSFGRLEPSASGQKVQDVVGANTLARTPSFNNNVTMVGYPMAKYEPEDHPVRCPTQTWALPGYYQIQALCHGMYSGTSGGPWYSKVDWAKGTGEIIGNVGGYNGGGNDANVDWLTYSPVHGDWFFRLYEEAKANQHVGHGSSYEQPPLPYSMGGGDTWKHAKLMASGDFNGNGHSDMIVVWTDGEVTMYYSDGKGHFTSERQLVAKDSIWKDAETITAGDFTGSNQFDLMVRWVDGEVTLYGDVGSNGLNWAGKQLVDPKKTDLWKHATQIAAGRFGSSQYVTDLMVRWSDGELTLYTNVGAGGFGQEHKLKDKNETWTHATLLTSGEFSGSARWDLMVQWSDGELDNYVNTNPSGLGNEARIQDPNGLWTHNTVMTTGNFTANGRTDDVVVRWSDGETTMYMDSTTNHMGIEENLVPHA</sequence>
<dbReference type="Gene3D" id="2.40.10.10">
    <property type="entry name" value="Trypsin-like serine proteases"/>
    <property type="match status" value="2"/>
</dbReference>
<evidence type="ECO:0000313" key="4">
    <source>
        <dbReference type="EMBL" id="MEV5510204.1"/>
    </source>
</evidence>
<dbReference type="Proteomes" id="UP001552594">
    <property type="component" value="Unassembled WGS sequence"/>
</dbReference>
<evidence type="ECO:0000256" key="1">
    <source>
        <dbReference type="ARBA" id="ARBA00022729"/>
    </source>
</evidence>
<dbReference type="SUPFAM" id="SSF50494">
    <property type="entry name" value="Trypsin-like serine proteases"/>
    <property type="match status" value="1"/>
</dbReference>
<dbReference type="RefSeq" id="WP_241560997.1">
    <property type="nucleotide sequence ID" value="NZ_JBFAUK010000029.1"/>
</dbReference>
<protein>
    <submittedName>
        <fullName evidence="4">FG-GAP-like repeat-containing protein</fullName>
    </submittedName>
</protein>
<gene>
    <name evidence="4" type="ORF">AB0L16_27905</name>
</gene>
<reference evidence="4 5" key="1">
    <citation type="submission" date="2024-06" db="EMBL/GenBank/DDBJ databases">
        <title>The Natural Products Discovery Center: Release of the First 8490 Sequenced Strains for Exploring Actinobacteria Biosynthetic Diversity.</title>
        <authorList>
            <person name="Kalkreuter E."/>
            <person name="Kautsar S.A."/>
            <person name="Yang D."/>
            <person name="Bader C.D."/>
            <person name="Teijaro C.N."/>
            <person name="Fluegel L."/>
            <person name="Davis C.M."/>
            <person name="Simpson J.R."/>
            <person name="Lauterbach L."/>
            <person name="Steele A.D."/>
            <person name="Gui C."/>
            <person name="Meng S."/>
            <person name="Li G."/>
            <person name="Viehrig K."/>
            <person name="Ye F."/>
            <person name="Su P."/>
            <person name="Kiefer A.F."/>
            <person name="Nichols A."/>
            <person name="Cepeda A.J."/>
            <person name="Yan W."/>
            <person name="Fan B."/>
            <person name="Jiang Y."/>
            <person name="Adhikari A."/>
            <person name="Zheng C.-J."/>
            <person name="Schuster L."/>
            <person name="Cowan T.M."/>
            <person name="Smanski M.J."/>
            <person name="Chevrette M.G."/>
            <person name="De Carvalho L.P.S."/>
            <person name="Shen B."/>
        </authorList>
    </citation>
    <scope>NUCLEOTIDE SEQUENCE [LARGE SCALE GENOMIC DNA]</scope>
    <source>
        <strain evidence="4 5">NPDC052347</strain>
    </source>
</reference>
<proteinExistence type="predicted"/>
<keyword evidence="1 3" id="KW-0732">Signal</keyword>
<keyword evidence="5" id="KW-1185">Reference proteome</keyword>
<feature type="region of interest" description="Disordered" evidence="2">
    <location>
        <begin position="32"/>
        <end position="84"/>
    </location>
</feature>
<comment type="caution">
    <text evidence="4">The sequence shown here is derived from an EMBL/GenBank/DDBJ whole genome shotgun (WGS) entry which is preliminary data.</text>
</comment>
<dbReference type="InterPro" id="IPR013517">
    <property type="entry name" value="FG-GAP"/>
</dbReference>
<dbReference type="EMBL" id="JBFAUK010000029">
    <property type="protein sequence ID" value="MEV5510204.1"/>
    <property type="molecule type" value="Genomic_DNA"/>
</dbReference>
<dbReference type="InterPro" id="IPR009003">
    <property type="entry name" value="Peptidase_S1_PA"/>
</dbReference>
<feature type="compositionally biased region" description="Low complexity" evidence="2">
    <location>
        <begin position="40"/>
        <end position="50"/>
    </location>
</feature>
<evidence type="ECO:0000256" key="3">
    <source>
        <dbReference type="SAM" id="SignalP"/>
    </source>
</evidence>
<feature type="compositionally biased region" description="Low complexity" evidence="2">
    <location>
        <begin position="57"/>
        <end position="79"/>
    </location>
</feature>
<dbReference type="PROSITE" id="PS00134">
    <property type="entry name" value="TRYPSIN_HIS"/>
    <property type="match status" value="1"/>
</dbReference>
<feature type="region of interest" description="Disordered" evidence="2">
    <location>
        <begin position="97"/>
        <end position="128"/>
    </location>
</feature>
<feature type="chain" id="PRO_5047222875" evidence="3">
    <location>
        <begin position="32"/>
        <end position="651"/>
    </location>
</feature>
<name>A0ABV3K4X9_STRON</name>
<evidence type="ECO:0000313" key="5">
    <source>
        <dbReference type="Proteomes" id="UP001552594"/>
    </source>
</evidence>